<accession>A0AAE3QX94</accession>
<protein>
    <submittedName>
        <fullName evidence="1">Uncharacterized protein</fullName>
    </submittedName>
</protein>
<organism evidence="1 2">
    <name type="scientific">Xanthocytophaga flava</name>
    <dbReference type="NCBI Taxonomy" id="3048013"/>
    <lineage>
        <taxon>Bacteria</taxon>
        <taxon>Pseudomonadati</taxon>
        <taxon>Bacteroidota</taxon>
        <taxon>Cytophagia</taxon>
        <taxon>Cytophagales</taxon>
        <taxon>Rhodocytophagaceae</taxon>
        <taxon>Xanthocytophaga</taxon>
    </lineage>
</organism>
<reference evidence="1" key="1">
    <citation type="submission" date="2023-05" db="EMBL/GenBank/DDBJ databases">
        <authorList>
            <person name="Zhang X."/>
        </authorList>
    </citation>
    <scope>NUCLEOTIDE SEQUENCE</scope>
    <source>
        <strain evidence="1">YF14B1</strain>
    </source>
</reference>
<dbReference type="RefSeq" id="WP_313986573.1">
    <property type="nucleotide sequence ID" value="NZ_JASJOS010000017.1"/>
</dbReference>
<dbReference type="EMBL" id="JASJOS010000017">
    <property type="protein sequence ID" value="MDJ1484840.1"/>
    <property type="molecule type" value="Genomic_DNA"/>
</dbReference>
<name>A0AAE3QX94_9BACT</name>
<dbReference type="Proteomes" id="UP001241110">
    <property type="component" value="Unassembled WGS sequence"/>
</dbReference>
<proteinExistence type="predicted"/>
<dbReference type="AlphaFoldDB" id="A0AAE3QX94"/>
<evidence type="ECO:0000313" key="2">
    <source>
        <dbReference type="Proteomes" id="UP001241110"/>
    </source>
</evidence>
<evidence type="ECO:0000313" key="1">
    <source>
        <dbReference type="EMBL" id="MDJ1484840.1"/>
    </source>
</evidence>
<gene>
    <name evidence="1" type="ORF">QNI16_30350</name>
</gene>
<comment type="caution">
    <text evidence="1">The sequence shown here is derived from an EMBL/GenBank/DDBJ whole genome shotgun (WGS) entry which is preliminary data.</text>
</comment>
<sequence length="124" mass="14681">MVVDYQGDYKDIMKLLYLSKDSSEWKGIKINYVPKFQISFSDKNNKFLAFYNIESDSCSDKLVINNYDPFRKKVSVRNLDERQYIIKKEENSNIFKLIISNAPNCRKEHTLENIIVLITDQPLF</sequence>